<dbReference type="Pfam" id="PF12833">
    <property type="entry name" value="HTH_18"/>
    <property type="match status" value="1"/>
</dbReference>
<dbReference type="SUPFAM" id="SSF46689">
    <property type="entry name" value="Homeodomain-like"/>
    <property type="match status" value="2"/>
</dbReference>
<evidence type="ECO:0000313" key="6">
    <source>
        <dbReference type="EMBL" id="MDR7194643.1"/>
    </source>
</evidence>
<evidence type="ECO:0000313" key="7">
    <source>
        <dbReference type="Proteomes" id="UP001256588"/>
    </source>
</evidence>
<protein>
    <submittedName>
        <fullName evidence="6">AraC family transcriptional regulator</fullName>
    </submittedName>
</protein>
<keyword evidence="7" id="KW-1185">Reference proteome</keyword>
<dbReference type="RefSeq" id="WP_310238218.1">
    <property type="nucleotide sequence ID" value="NZ_JAVDWO010000017.1"/>
</dbReference>
<dbReference type="InterPro" id="IPR009057">
    <property type="entry name" value="Homeodomain-like_sf"/>
</dbReference>
<dbReference type="SMART" id="SM00342">
    <property type="entry name" value="HTH_ARAC"/>
    <property type="match status" value="1"/>
</dbReference>
<reference evidence="6 7" key="1">
    <citation type="submission" date="2023-07" db="EMBL/GenBank/DDBJ databases">
        <title>Sorghum-associated microbial communities from plants grown in Nebraska, USA.</title>
        <authorList>
            <person name="Schachtman D."/>
        </authorList>
    </citation>
    <scope>NUCLEOTIDE SEQUENCE [LARGE SCALE GENOMIC DNA]</scope>
    <source>
        <strain evidence="6 7">4099</strain>
    </source>
</reference>
<dbReference type="PROSITE" id="PS00041">
    <property type="entry name" value="HTH_ARAC_FAMILY_1"/>
    <property type="match status" value="1"/>
</dbReference>
<gene>
    <name evidence="6" type="ORF">J2W68_003391</name>
</gene>
<dbReference type="Proteomes" id="UP001256588">
    <property type="component" value="Unassembled WGS sequence"/>
</dbReference>
<comment type="caution">
    <text evidence="6">The sequence shown here is derived from an EMBL/GenBank/DDBJ whole genome shotgun (WGS) entry which is preliminary data.</text>
</comment>
<evidence type="ECO:0000256" key="4">
    <source>
        <dbReference type="SAM" id="MobiDB-lite"/>
    </source>
</evidence>
<dbReference type="Gene3D" id="1.10.10.60">
    <property type="entry name" value="Homeodomain-like"/>
    <property type="match status" value="2"/>
</dbReference>
<feature type="domain" description="HTH araC/xylS-type" evidence="5">
    <location>
        <begin position="138"/>
        <end position="236"/>
    </location>
</feature>
<evidence type="ECO:0000256" key="2">
    <source>
        <dbReference type="ARBA" id="ARBA00023125"/>
    </source>
</evidence>
<feature type="region of interest" description="Disordered" evidence="4">
    <location>
        <begin position="237"/>
        <end position="259"/>
    </location>
</feature>
<name>A0ABU1Y0U1_9GAMM</name>
<keyword evidence="1" id="KW-0805">Transcription regulation</keyword>
<dbReference type="PANTHER" id="PTHR46796:SF14">
    <property type="entry name" value="TRANSCRIPTIONAL REGULATORY PROTEIN"/>
    <property type="match status" value="1"/>
</dbReference>
<dbReference type="InterPro" id="IPR050204">
    <property type="entry name" value="AraC_XylS_family_regulators"/>
</dbReference>
<dbReference type="PROSITE" id="PS01124">
    <property type="entry name" value="HTH_ARAC_FAMILY_2"/>
    <property type="match status" value="1"/>
</dbReference>
<organism evidence="6 7">
    <name type="scientific">Luteimonas terrae</name>
    <dbReference type="NCBI Taxonomy" id="1530191"/>
    <lineage>
        <taxon>Bacteria</taxon>
        <taxon>Pseudomonadati</taxon>
        <taxon>Pseudomonadota</taxon>
        <taxon>Gammaproteobacteria</taxon>
        <taxon>Lysobacterales</taxon>
        <taxon>Lysobacteraceae</taxon>
        <taxon>Luteimonas</taxon>
    </lineage>
</organism>
<dbReference type="PANTHER" id="PTHR46796">
    <property type="entry name" value="HTH-TYPE TRANSCRIPTIONAL ACTIVATOR RHAS-RELATED"/>
    <property type="match status" value="1"/>
</dbReference>
<sequence length="259" mass="28083">MVLRGAHATDVWMDGQWCRTDAPVGAIAVTAASDVDALRWRSDVPIETVHLFIPADTIAIAASQLQAAGTRSHTTAPLVSFADSAVSSVLIGLLQAAQQGAPDLYASNTVHWLAMHLLLTQRLEQTGEPVRTPDPRIERAIACIHQRYVEPLSLAQLAAVACLSRFHFARLFRLETGMSPHAYLLAHRMQAAKDLLAATDVPIAQIARRTGFVRAAQFAVAFRSAAGLTATEFRQRSNADQAELRDRGVHSNAGKPPQR</sequence>
<evidence type="ECO:0000259" key="5">
    <source>
        <dbReference type="PROSITE" id="PS01124"/>
    </source>
</evidence>
<accession>A0ABU1Y0U1</accession>
<keyword evidence="3" id="KW-0804">Transcription</keyword>
<evidence type="ECO:0000256" key="1">
    <source>
        <dbReference type="ARBA" id="ARBA00023015"/>
    </source>
</evidence>
<dbReference type="InterPro" id="IPR018062">
    <property type="entry name" value="HTH_AraC-typ_CS"/>
</dbReference>
<dbReference type="InterPro" id="IPR018060">
    <property type="entry name" value="HTH_AraC"/>
</dbReference>
<evidence type="ECO:0000256" key="3">
    <source>
        <dbReference type="ARBA" id="ARBA00023163"/>
    </source>
</evidence>
<keyword evidence="2" id="KW-0238">DNA-binding</keyword>
<feature type="compositionally biased region" description="Basic and acidic residues" evidence="4">
    <location>
        <begin position="237"/>
        <end position="249"/>
    </location>
</feature>
<proteinExistence type="predicted"/>
<dbReference type="EMBL" id="JAVDWO010000017">
    <property type="protein sequence ID" value="MDR7194643.1"/>
    <property type="molecule type" value="Genomic_DNA"/>
</dbReference>